<dbReference type="SUPFAM" id="SSF48403">
    <property type="entry name" value="Ankyrin repeat"/>
    <property type="match status" value="3"/>
</dbReference>
<feature type="repeat" description="ANK" evidence="1">
    <location>
        <begin position="1779"/>
        <end position="1811"/>
    </location>
</feature>
<dbReference type="PANTHER" id="PTHR24133:SF40">
    <property type="entry name" value="ANKYRIN REPEAT DOMAIN 44"/>
    <property type="match status" value="1"/>
</dbReference>
<dbReference type="InterPro" id="IPR002110">
    <property type="entry name" value="Ankyrin_rpt"/>
</dbReference>
<dbReference type="Pfam" id="PF13637">
    <property type="entry name" value="Ank_4"/>
    <property type="match status" value="1"/>
</dbReference>
<dbReference type="PROSITE" id="PS50088">
    <property type="entry name" value="ANK_REPEAT"/>
    <property type="match status" value="7"/>
</dbReference>
<dbReference type="InterPro" id="IPR052391">
    <property type="entry name" value="E3_Ligase-Neurotoxin"/>
</dbReference>
<feature type="repeat" description="ANK" evidence="1">
    <location>
        <begin position="1529"/>
        <end position="1563"/>
    </location>
</feature>
<dbReference type="EMBL" id="CAXAMM010044439">
    <property type="protein sequence ID" value="CAK9114668.1"/>
    <property type="molecule type" value="Genomic_DNA"/>
</dbReference>
<dbReference type="PANTHER" id="PTHR24133">
    <property type="entry name" value="ANKYRIN DOMAIN-CONTAINING"/>
    <property type="match status" value="1"/>
</dbReference>
<feature type="repeat" description="ANK" evidence="1">
    <location>
        <begin position="1596"/>
        <end position="1628"/>
    </location>
</feature>
<keyword evidence="1" id="KW-0040">ANK repeat</keyword>
<dbReference type="Pfam" id="PF00023">
    <property type="entry name" value="Ank"/>
    <property type="match status" value="1"/>
</dbReference>
<dbReference type="Proteomes" id="UP001642464">
    <property type="component" value="Unassembled WGS sequence"/>
</dbReference>
<dbReference type="InterPro" id="IPR036770">
    <property type="entry name" value="Ankyrin_rpt-contain_sf"/>
</dbReference>
<accession>A0ABP0SQL3</accession>
<dbReference type="Gene3D" id="1.25.40.20">
    <property type="entry name" value="Ankyrin repeat-containing domain"/>
    <property type="match status" value="5"/>
</dbReference>
<reference evidence="2 3" key="1">
    <citation type="submission" date="2024-02" db="EMBL/GenBank/DDBJ databases">
        <authorList>
            <person name="Chen Y."/>
            <person name="Shah S."/>
            <person name="Dougan E. K."/>
            <person name="Thang M."/>
            <person name="Chan C."/>
        </authorList>
    </citation>
    <scope>NUCLEOTIDE SEQUENCE [LARGE SCALE GENOMIC DNA]</scope>
</reference>
<sequence>MLVHVAKFLPCDVCNVFNDALAAMIKLIDSTLEASQPEAPIPLILETLIQKSAPTSTSQVSLDIKQDRMDDRAIARHWKYMEEAIMTGKDLAGRVRGLLEGGYPIDGGPYGYSGFWLAAAYGKLDAAKFLFDHGANMHLRGSRERLLPIEVASYMGYSELVQWLLDSGAFPRKALHFAAKGGNLGIIEWVLKKELKQEALSPFINSPACICCGWTPLSLAIAFHQLAVSRVLASALLASEGSREDLAKALPPRVCELCRVDFGSTVLHLLAAQGGCCEDLVALLLREFPLLNTMKDDLNQTPFDVAAPKLKPKFNEAFLGCLKSVRQSLLSTPGRIPLDQLQRHVTEKWAEASKSDDDWAKVATILHKSNDLCSAAAKELKKDIAFPDLKHIEKELLIDTGIQVWCQECSSEEISAAKEDLMTQAQDAEKRIRKVLTCDLGHDPEQAAAQQGGKLEFSFEDSSNISCQGCACFATDDARSLSGKASNIEQLKGTMDILTVVFDLDNCLSVKVMLMKLTSAEGIKLLAARNNFYIPNALGLRELICFLEVCCGDAGKTHKCIAKMRCRCFTKQVLDRVENQRLALKEHLKNMTKGCSEAERFLSKELSVVVAPPGQELMRSSKGDLEGKADSLHDRDPDGWSAFLLAAQLNDTAAVEWMLKEDKTIALKPNQTGQTAMLWATFWKSKEMLQLFNRYCPLQLTRADKEGLARLKEVQERAYQTDDLVALSLLQVDANDFEAANGTAHSEQAGTSLRRRMVDGVAASITRAKVFVSKAGILGLSLEFPGDQVKEYPTNAHEALQNQAGEWKLLHLESKHIVKIRSWDSTDSSEPSALCARLEITALRPGGVPEVFSFPSKCVNNPSFEYPAEGTLQDSQIVDLQFDGKGSCLDVTVAPNPQASLKGLNSLFVSPSATGTLHGKGSLEQFLLETLLPHWEKEWKKLWPKPAKKDLLEWSDGNSMKGLVEAAKFFVLKAIAEGSPATPQTIFALHVHTLSSRIPRDCQRALSSKDSPLRHLWAPYAQHISTALKACPLYWGYVFRTETFLCDGEAPCVAEYLRQHRINVGSEISWPGFASGTSSSQVARNLLLGHDIGERPDKNAGIVFKIIEARAVSVAPFSKFPEEAEVIFEPGSKFEVKGFYKLTDFILEDGGSALDWQEWKVSFDVIKQPQLKLEAAGKERDLVVLLQQVPAEVPPTTGFVGGKCIRPTELRGIRLSTLERIWREEIETHADPGHDKTKCWTMHEVVEHIIKKKTAKREVSYSELLEENKVEYFVTHWWGQEFRHLVQALKQFAKGLGDGTSDPAFWICSFATNQHEVERGISLAFGPFNLALKACKRVVMVCDDDFATFSRAWCLYEAMRAFQLGLPLDLTTPAGCLTKLPARQQSLGLELRDVFQKLGHKVLQIDVANAKASKQEDKDRILQEIELVVGHEQLNLCFRSFFGNLLQNFAKRPGPEGWAGHSAQLSFQLEMAQYEARRVSWHGRQDLHSKAQSCDTMKLQQHLRQMGLAAAEGSSAEDDGCALDVRDDRGRTPLHYAVRYNPKADEVVELLLRSRADTVAKDDHLVQPLHWAAAAGHYVAVERLSSDKSIVAKDDMGLTPLHWAALNGRSQIVEYLIHQRATIDAPAQGALGRTPLLLAAAAGEEEVVIKLLDHQAKLTTAKNGSSLLHEAAKHGAANVLKRSLQSFSPEDLNRATPEGLLPALHLLCMYGAGASDEGGPSRLEALRLLLEHRADLEARDSQGRTPLHRAASAGASELLELLCVQLLEAKCSLDPVATDGTTPLQVAACCNHHLVVSCLIQRGAEVNKQNKEDRSRTALHMAAEVKAYEAAKTLLNHGADHALQDTHQTDAQTVAKEAGYDLLALLR</sequence>
<proteinExistence type="predicted"/>
<name>A0ABP0SQL3_9DINO</name>
<feature type="repeat" description="ANK" evidence="1">
    <location>
        <begin position="1742"/>
        <end position="1762"/>
    </location>
</feature>
<feature type="repeat" description="ANK" evidence="1">
    <location>
        <begin position="1631"/>
        <end position="1663"/>
    </location>
</feature>
<evidence type="ECO:0000313" key="3">
    <source>
        <dbReference type="Proteomes" id="UP001642464"/>
    </source>
</evidence>
<comment type="caution">
    <text evidence="2">The sequence shown here is derived from an EMBL/GenBank/DDBJ whole genome shotgun (WGS) entry which is preliminary data.</text>
</comment>
<gene>
    <name evidence="2" type="ORF">SCF082_LOCUS53100</name>
</gene>
<dbReference type="PRINTS" id="PR01415">
    <property type="entry name" value="ANKYRIN"/>
</dbReference>
<feature type="repeat" description="ANK" evidence="1">
    <location>
        <begin position="110"/>
        <end position="142"/>
    </location>
</feature>
<dbReference type="PROSITE" id="PS50297">
    <property type="entry name" value="ANK_REP_REGION"/>
    <property type="match status" value="6"/>
</dbReference>
<feature type="repeat" description="ANK" evidence="1">
    <location>
        <begin position="1814"/>
        <end position="1846"/>
    </location>
</feature>
<dbReference type="SMART" id="SM00248">
    <property type="entry name" value="ANK"/>
    <property type="match status" value="15"/>
</dbReference>
<evidence type="ECO:0000313" key="2">
    <source>
        <dbReference type="EMBL" id="CAK9114668.1"/>
    </source>
</evidence>
<protein>
    <submittedName>
        <fullName evidence="2">Serine/threonine-protein phosphatase 6 regulatory ankyrin repeat subunit C (PP6-ARS-C) (Serine/threonine-protein phosphatase 6 regulatory subunit ARS-C)</fullName>
    </submittedName>
</protein>
<dbReference type="Gene3D" id="3.90.176.10">
    <property type="entry name" value="Toxin ADP-ribosyltransferase, Chain A, domain 1"/>
    <property type="match status" value="1"/>
</dbReference>
<dbReference type="SUPFAM" id="SSF56399">
    <property type="entry name" value="ADP-ribosylation"/>
    <property type="match status" value="1"/>
</dbReference>
<dbReference type="Pfam" id="PF12796">
    <property type="entry name" value="Ank_2"/>
    <property type="match status" value="3"/>
</dbReference>
<evidence type="ECO:0000256" key="1">
    <source>
        <dbReference type="PROSITE-ProRule" id="PRU00023"/>
    </source>
</evidence>
<keyword evidence="3" id="KW-1185">Reference proteome</keyword>
<organism evidence="2 3">
    <name type="scientific">Durusdinium trenchii</name>
    <dbReference type="NCBI Taxonomy" id="1381693"/>
    <lineage>
        <taxon>Eukaryota</taxon>
        <taxon>Sar</taxon>
        <taxon>Alveolata</taxon>
        <taxon>Dinophyceae</taxon>
        <taxon>Suessiales</taxon>
        <taxon>Symbiodiniaceae</taxon>
        <taxon>Durusdinium</taxon>
    </lineage>
</organism>